<proteinExistence type="predicted"/>
<dbReference type="GO" id="GO:0051213">
    <property type="term" value="F:dioxygenase activity"/>
    <property type="evidence" value="ECO:0007669"/>
    <property type="project" value="UniProtKB-KW"/>
</dbReference>
<evidence type="ECO:0000259" key="5">
    <source>
        <dbReference type="Pfam" id="PF02668"/>
    </source>
</evidence>
<keyword evidence="3" id="KW-0408">Iron</keyword>
<dbReference type="InterPro" id="IPR042098">
    <property type="entry name" value="TauD-like_sf"/>
</dbReference>
<name>A0A7W9M161_9PSEU</name>
<comment type="caution">
    <text evidence="6">The sequence shown here is derived from an EMBL/GenBank/DDBJ whole genome shotgun (WGS) entry which is preliminary data.</text>
</comment>
<dbReference type="Gene3D" id="3.60.130.10">
    <property type="entry name" value="Clavaminate synthase-like"/>
    <property type="match status" value="1"/>
</dbReference>
<comment type="cofactor">
    <cofactor evidence="1">
        <name>Fe(2+)</name>
        <dbReference type="ChEBI" id="CHEBI:29033"/>
    </cofactor>
</comment>
<dbReference type="AlphaFoldDB" id="A0A7W9M161"/>
<evidence type="ECO:0000313" key="6">
    <source>
        <dbReference type="EMBL" id="MBB5803635.1"/>
    </source>
</evidence>
<dbReference type="EMBL" id="JACHMO010000001">
    <property type="protein sequence ID" value="MBB5803635.1"/>
    <property type="molecule type" value="Genomic_DNA"/>
</dbReference>
<dbReference type="Pfam" id="PF02668">
    <property type="entry name" value="TauD"/>
    <property type="match status" value="1"/>
</dbReference>
<evidence type="ECO:0000256" key="4">
    <source>
        <dbReference type="ARBA" id="ARBA00023194"/>
    </source>
</evidence>
<dbReference type="RefSeq" id="WP_184921056.1">
    <property type="nucleotide sequence ID" value="NZ_JACHMO010000001.1"/>
</dbReference>
<evidence type="ECO:0000256" key="1">
    <source>
        <dbReference type="ARBA" id="ARBA00001954"/>
    </source>
</evidence>
<organism evidence="6 7">
    <name type="scientific">Saccharothrix ecbatanensis</name>
    <dbReference type="NCBI Taxonomy" id="1105145"/>
    <lineage>
        <taxon>Bacteria</taxon>
        <taxon>Bacillati</taxon>
        <taxon>Actinomycetota</taxon>
        <taxon>Actinomycetes</taxon>
        <taxon>Pseudonocardiales</taxon>
        <taxon>Pseudonocardiaceae</taxon>
        <taxon>Saccharothrix</taxon>
    </lineage>
</organism>
<dbReference type="InterPro" id="IPR050411">
    <property type="entry name" value="AlphaKG_dependent_hydroxylases"/>
</dbReference>
<dbReference type="PANTHER" id="PTHR10696">
    <property type="entry name" value="GAMMA-BUTYROBETAINE HYDROXYLASE-RELATED"/>
    <property type="match status" value="1"/>
</dbReference>
<dbReference type="GO" id="GO:0017000">
    <property type="term" value="P:antibiotic biosynthetic process"/>
    <property type="evidence" value="ECO:0007669"/>
    <property type="project" value="UniProtKB-KW"/>
</dbReference>
<keyword evidence="7" id="KW-1185">Reference proteome</keyword>
<keyword evidence="6" id="KW-0223">Dioxygenase</keyword>
<dbReference type="Proteomes" id="UP000552097">
    <property type="component" value="Unassembled WGS sequence"/>
</dbReference>
<evidence type="ECO:0000313" key="7">
    <source>
        <dbReference type="Proteomes" id="UP000552097"/>
    </source>
</evidence>
<gene>
    <name evidence="6" type="ORF">F4560_003403</name>
</gene>
<protein>
    <submittedName>
        <fullName evidence="6">Alpha-ketoglutarate-dependent taurine dioxygenase</fullName>
    </submittedName>
</protein>
<keyword evidence="2" id="KW-0560">Oxidoreductase</keyword>
<sequence length="348" mass="38317">MISDSLRGNGKSAAKCVVAQRGRLIPVVEPGKPPILEVTSRCPVPDWISAHIYDLDALLLGFGAVLIRGLGVTDPAVLAEVRDRMSPVAVTDTEPFARRLEHGRGVVSSAEWPADQPMNPHHELSYALTFPRLLLYACLSAPLSGGATTLADATTMMSRLPADIVAKFEKLGWIMTRHYEGDVGLPWQEAFGTEDRSDVENYCRDNRIAFEWRPSGGLRTRQGRSAVIRHPSTGQSCWFNQIAFLSRWSMDEEFREYLADVPTADLPFDTRFGDGTPIGADAVRGINEAYETVVLREPWQRGDLLIVDNVRMAHGRDAYVGDRTVALAMADPVGLADCEPSVDPFLPL</sequence>
<dbReference type="SUPFAM" id="SSF51197">
    <property type="entry name" value="Clavaminate synthase-like"/>
    <property type="match status" value="1"/>
</dbReference>
<evidence type="ECO:0000256" key="3">
    <source>
        <dbReference type="ARBA" id="ARBA00023004"/>
    </source>
</evidence>
<reference evidence="6 7" key="1">
    <citation type="submission" date="2020-08" db="EMBL/GenBank/DDBJ databases">
        <title>Sequencing the genomes of 1000 actinobacteria strains.</title>
        <authorList>
            <person name="Klenk H.-P."/>
        </authorList>
    </citation>
    <scope>NUCLEOTIDE SEQUENCE [LARGE SCALE GENOMIC DNA]</scope>
    <source>
        <strain evidence="6 7">DSM 45486</strain>
    </source>
</reference>
<accession>A0A7W9M161</accession>
<dbReference type="PANTHER" id="PTHR10696:SF56">
    <property type="entry name" value="TAUD_TFDA-LIKE DOMAIN-CONTAINING PROTEIN"/>
    <property type="match status" value="1"/>
</dbReference>
<feature type="domain" description="TauD/TfdA-like" evidence="5">
    <location>
        <begin position="43"/>
        <end position="323"/>
    </location>
</feature>
<evidence type="ECO:0000256" key="2">
    <source>
        <dbReference type="ARBA" id="ARBA00023002"/>
    </source>
</evidence>
<keyword evidence="4" id="KW-0045">Antibiotic biosynthesis</keyword>
<dbReference type="InterPro" id="IPR003819">
    <property type="entry name" value="TauD/TfdA-like"/>
</dbReference>